<dbReference type="SUPFAM" id="SSF52266">
    <property type="entry name" value="SGNH hydrolase"/>
    <property type="match status" value="2"/>
</dbReference>
<dbReference type="RefSeq" id="WP_081152665.1">
    <property type="nucleotide sequence ID" value="NZ_LVYD01000060.1"/>
</dbReference>
<evidence type="ECO:0000313" key="6">
    <source>
        <dbReference type="Proteomes" id="UP000192796"/>
    </source>
</evidence>
<name>A0A1V9FQP0_9BACT</name>
<dbReference type="Pfam" id="PF14607">
    <property type="entry name" value="GxDLY"/>
    <property type="match status" value="1"/>
</dbReference>
<dbReference type="EMBL" id="LVYD01000060">
    <property type="protein sequence ID" value="OQP60566.1"/>
    <property type="molecule type" value="Genomic_DNA"/>
</dbReference>
<dbReference type="STRING" id="1703345.A3860_32645"/>
<feature type="signal peptide" evidence="1">
    <location>
        <begin position="1"/>
        <end position="23"/>
    </location>
</feature>
<dbReference type="PANTHER" id="PTHR30383:SF5">
    <property type="entry name" value="SGNH HYDROLASE-TYPE ESTERASE DOMAIN-CONTAINING PROTEIN"/>
    <property type="match status" value="1"/>
</dbReference>
<protein>
    <submittedName>
        <fullName evidence="5">Acetylhydrolase</fullName>
    </submittedName>
</protein>
<dbReference type="InterPro" id="IPR036514">
    <property type="entry name" value="SGNH_hydro_sf"/>
</dbReference>
<evidence type="ECO:0000256" key="1">
    <source>
        <dbReference type="SAM" id="SignalP"/>
    </source>
</evidence>
<sequence length="592" mass="65778">MLIRIQFLVGGFLLALTAFTQQAPSYNWHNPVDNPFPVIEGQAWPAAALQAPYDRFPARAEKELNPNVWNISHSSAGLYLKFKTNASDIIVRYVVKGSREMTHMPATGVSGVDLYAIDPNGQLKWAPARHSFGDTVEYRFSNLVVSREFPGKDYEYRLYFPLYNSVAWLSIGVPGNSSFHFMPVSPEKPIVVYGTSIAQGACASRPGMAWTALLQQQLDRPLINLGFSGSGKLEPAVIALMNEIDARVYVLDCVPNLTQRAGITEKELENRIWAAVKALKEKRPQVPVLLVDHSGGAENNIMDTAAQHDYENANKVLQRSFDKMKAAGITGIYLLTNKEIGLGVYSTVDGLHPNDVGMMEYAKAYEKSIRTILQEPTGLLTTTIPVTQYRDGYYDWRSRHNEIITGNKSTAPRIVFLGNSIIHYWGGRPAAPLSRGADSWNEFLEPAGVKNFAFGWDRIENVLWRVYHDELDGFDAAQVWVMIGTNNLTINTDGEITAGLNRLIDAIKVRQPAASIVLSGILPRRELEKRIVALNTRIATLAGQLKVQYVNPGIVLLNGHKKIDESLFEDGLHPNAAGYKKLAVAIKPYLKK</sequence>
<feature type="domain" description="SGNH hydrolase-type esterase" evidence="2">
    <location>
        <begin position="416"/>
        <end position="580"/>
    </location>
</feature>
<dbReference type="InterPro" id="IPR051532">
    <property type="entry name" value="Ester_Hydrolysis_Enzymes"/>
</dbReference>
<evidence type="ECO:0000313" key="5">
    <source>
        <dbReference type="EMBL" id="OQP60566.1"/>
    </source>
</evidence>
<dbReference type="GO" id="GO:0004622">
    <property type="term" value="F:phosphatidylcholine lysophospholipase activity"/>
    <property type="evidence" value="ECO:0007669"/>
    <property type="project" value="TreeGrafter"/>
</dbReference>
<dbReference type="Gene3D" id="2.60.120.260">
    <property type="entry name" value="Galactose-binding domain-like"/>
    <property type="match status" value="1"/>
</dbReference>
<evidence type="ECO:0000259" key="2">
    <source>
        <dbReference type="Pfam" id="PF13472"/>
    </source>
</evidence>
<feature type="chain" id="PRO_5012777075" evidence="1">
    <location>
        <begin position="24"/>
        <end position="592"/>
    </location>
</feature>
<dbReference type="Pfam" id="PF14606">
    <property type="entry name" value="Lipase_GDSL_3"/>
    <property type="match status" value="1"/>
</dbReference>
<feature type="domain" description="SGNH hydrolase-type esterase N-terminal" evidence="4">
    <location>
        <begin position="26"/>
        <end position="179"/>
    </location>
</feature>
<evidence type="ECO:0000259" key="4">
    <source>
        <dbReference type="Pfam" id="PF14607"/>
    </source>
</evidence>
<proteinExistence type="predicted"/>
<keyword evidence="1" id="KW-0732">Signal</keyword>
<organism evidence="5 6">
    <name type="scientific">Niastella vici</name>
    <dbReference type="NCBI Taxonomy" id="1703345"/>
    <lineage>
        <taxon>Bacteria</taxon>
        <taxon>Pseudomonadati</taxon>
        <taxon>Bacteroidota</taxon>
        <taxon>Chitinophagia</taxon>
        <taxon>Chitinophagales</taxon>
        <taxon>Chitinophagaceae</taxon>
        <taxon>Niastella</taxon>
    </lineage>
</organism>
<accession>A0A1V9FQP0</accession>
<dbReference type="Pfam" id="PF13472">
    <property type="entry name" value="Lipase_GDSL_2"/>
    <property type="match status" value="1"/>
</dbReference>
<dbReference type="Proteomes" id="UP000192796">
    <property type="component" value="Unassembled WGS sequence"/>
</dbReference>
<dbReference type="AlphaFoldDB" id="A0A1V9FQP0"/>
<keyword evidence="6" id="KW-1185">Reference proteome</keyword>
<comment type="caution">
    <text evidence="5">The sequence shown here is derived from an EMBL/GenBank/DDBJ whole genome shotgun (WGS) entry which is preliminary data.</text>
</comment>
<dbReference type="PANTHER" id="PTHR30383">
    <property type="entry name" value="THIOESTERASE 1/PROTEASE 1/LYSOPHOSPHOLIPASE L1"/>
    <property type="match status" value="1"/>
</dbReference>
<reference evidence="5 6" key="1">
    <citation type="submission" date="2016-03" db="EMBL/GenBank/DDBJ databases">
        <title>Niastella vici sp. nov., isolated from farmland soil.</title>
        <authorList>
            <person name="Chen L."/>
            <person name="Wang D."/>
            <person name="Yang S."/>
            <person name="Wang G."/>
        </authorList>
    </citation>
    <scope>NUCLEOTIDE SEQUENCE [LARGE SCALE GENOMIC DNA]</scope>
    <source>
        <strain evidence="5 6">DJ57</strain>
    </source>
</reference>
<dbReference type="OrthoDB" id="5624617at2"/>
<dbReference type="Gene3D" id="3.40.50.1110">
    <property type="entry name" value="SGNH hydrolase"/>
    <property type="match status" value="2"/>
</dbReference>
<dbReference type="InterPro" id="IPR032740">
    <property type="entry name" value="GxDLY"/>
</dbReference>
<feature type="domain" description="SGNH hydrolase-type esterase" evidence="3">
    <location>
        <begin position="187"/>
        <end position="370"/>
    </location>
</feature>
<keyword evidence="5" id="KW-0378">Hydrolase</keyword>
<dbReference type="InterPro" id="IPR013830">
    <property type="entry name" value="SGNH_hydro"/>
</dbReference>
<gene>
    <name evidence="5" type="ORF">A3860_32645</name>
</gene>
<evidence type="ECO:0000259" key="3">
    <source>
        <dbReference type="Pfam" id="PF14606"/>
    </source>
</evidence>